<accession>A0ABT4S556</accession>
<sequence>MQHLLSRLLQHQHQRDLTERTLPRNDTLPARPWVPGWYRVSTTPSGTVRLDSLTRSFALDHVTPGLLQRLLPLLDGTRMIEDIRAQLDGHDAHPALVDDLLGALHTQGLLREGPPECTALTAEEQRWWRPQADFFGHFSAASDSAAPSRPDVPASGAHYQARLREAVVAVLGCGRLGSQVARDLATSGVGELVCVDDGPVAEEAARADAWYDLRHRGRSSAEVVCELIGQTSPHCRAVPAGPGTWQDLLERCDAVVLAGDVFQPTEHESVNRAVMASGTPWTSCRTVGLEVLIGPTVLPGRSACWTCFDDRRRSHLTRYEEAALVEHLWGEGAAQPFLAVVPGLSLVALEVVKLITGFAPATTVDGLLAIDVLSSTTTLHPVLRVPRCRSCGLPSRDRPALQVWDVEGVQ</sequence>
<feature type="domain" description="THIF-type NAD/FAD binding fold" evidence="1">
    <location>
        <begin position="155"/>
        <end position="382"/>
    </location>
</feature>
<dbReference type="InterPro" id="IPR000594">
    <property type="entry name" value="ThiF_NAD_FAD-bd"/>
</dbReference>
<dbReference type="Proteomes" id="UP001144036">
    <property type="component" value="Unassembled WGS sequence"/>
</dbReference>
<dbReference type="InterPro" id="IPR045886">
    <property type="entry name" value="ThiF/MoeB/HesA"/>
</dbReference>
<dbReference type="NCBIfam" id="TIGR03882">
    <property type="entry name" value="cyclo_dehyd_2"/>
    <property type="match status" value="1"/>
</dbReference>
<organism evidence="2 3">
    <name type="scientific">Nonomuraea corallina</name>
    <dbReference type="NCBI Taxonomy" id="2989783"/>
    <lineage>
        <taxon>Bacteria</taxon>
        <taxon>Bacillati</taxon>
        <taxon>Actinomycetota</taxon>
        <taxon>Actinomycetes</taxon>
        <taxon>Streptosporangiales</taxon>
        <taxon>Streptosporangiaceae</taxon>
        <taxon>Nonomuraea</taxon>
    </lineage>
</organism>
<dbReference type="PANTHER" id="PTHR10953">
    <property type="entry name" value="UBIQUITIN-ACTIVATING ENZYME E1"/>
    <property type="match status" value="1"/>
</dbReference>
<proteinExistence type="predicted"/>
<comment type="caution">
    <text evidence="2">The sequence shown here is derived from an EMBL/GenBank/DDBJ whole genome shotgun (WGS) entry which is preliminary data.</text>
</comment>
<dbReference type="EMBL" id="JAPNNL010000003">
    <property type="protein sequence ID" value="MDA0632081.1"/>
    <property type="molecule type" value="Genomic_DNA"/>
</dbReference>
<reference evidence="2" key="1">
    <citation type="submission" date="2022-11" db="EMBL/GenBank/DDBJ databases">
        <title>Nonomuraea corallina sp. nov., a new species of the genus Nonomuraea isolated from sea side sediment in Thai sea.</title>
        <authorList>
            <person name="Ngamcharungchit C."/>
            <person name="Matsumoto A."/>
            <person name="Suriyachadkun C."/>
            <person name="Panbangred W."/>
            <person name="Inahashi Y."/>
            <person name="Intra B."/>
        </authorList>
    </citation>
    <scope>NUCLEOTIDE SEQUENCE</scope>
    <source>
        <strain evidence="2">MCN248</strain>
    </source>
</reference>
<dbReference type="RefSeq" id="WP_270152859.1">
    <property type="nucleotide sequence ID" value="NZ_JAPNNL010000003.1"/>
</dbReference>
<gene>
    <name evidence="2" type="ORF">OUY22_01530</name>
</gene>
<name>A0ABT4S556_9ACTN</name>
<dbReference type="Gene3D" id="3.40.50.720">
    <property type="entry name" value="NAD(P)-binding Rossmann-like Domain"/>
    <property type="match status" value="1"/>
</dbReference>
<dbReference type="PANTHER" id="PTHR10953:SF102">
    <property type="entry name" value="ADENYLYLTRANSFERASE AND SULFURTRANSFERASE MOCS3"/>
    <property type="match status" value="1"/>
</dbReference>
<dbReference type="Gene3D" id="3.90.930.60">
    <property type="match status" value="1"/>
</dbReference>
<dbReference type="SUPFAM" id="SSF69572">
    <property type="entry name" value="Activating enzymes of the ubiquitin-like proteins"/>
    <property type="match status" value="1"/>
</dbReference>
<evidence type="ECO:0000259" key="1">
    <source>
        <dbReference type="Pfam" id="PF00899"/>
    </source>
</evidence>
<keyword evidence="3" id="KW-1185">Reference proteome</keyword>
<dbReference type="Pfam" id="PF00899">
    <property type="entry name" value="ThiF"/>
    <property type="match status" value="1"/>
</dbReference>
<protein>
    <submittedName>
        <fullName evidence="2">TOMM leader peptide-binding protein</fullName>
    </submittedName>
</protein>
<dbReference type="InterPro" id="IPR022291">
    <property type="entry name" value="Bacteriocin_synth_cyclodeHase"/>
</dbReference>
<evidence type="ECO:0000313" key="3">
    <source>
        <dbReference type="Proteomes" id="UP001144036"/>
    </source>
</evidence>
<dbReference type="InterPro" id="IPR035985">
    <property type="entry name" value="Ubiquitin-activating_enz"/>
</dbReference>
<evidence type="ECO:0000313" key="2">
    <source>
        <dbReference type="EMBL" id="MDA0632081.1"/>
    </source>
</evidence>